<proteinExistence type="predicted"/>
<dbReference type="Proteomes" id="UP001055072">
    <property type="component" value="Unassembled WGS sequence"/>
</dbReference>
<evidence type="ECO:0000313" key="1">
    <source>
        <dbReference type="EMBL" id="KAI0094846.1"/>
    </source>
</evidence>
<accession>A0ACB8UKJ2</accession>
<name>A0ACB8UKJ2_9APHY</name>
<gene>
    <name evidence="1" type="ORF">BDY19DRAFT_46692</name>
</gene>
<dbReference type="EMBL" id="MU274900">
    <property type="protein sequence ID" value="KAI0094846.1"/>
    <property type="molecule type" value="Genomic_DNA"/>
</dbReference>
<protein>
    <submittedName>
        <fullName evidence="1">Uncharacterized protein</fullName>
    </submittedName>
</protein>
<reference evidence="1" key="1">
    <citation type="journal article" date="2021" name="Environ. Microbiol.">
        <title>Gene family expansions and transcriptome signatures uncover fungal adaptations to wood decay.</title>
        <authorList>
            <person name="Hage H."/>
            <person name="Miyauchi S."/>
            <person name="Viragh M."/>
            <person name="Drula E."/>
            <person name="Min B."/>
            <person name="Chaduli D."/>
            <person name="Navarro D."/>
            <person name="Favel A."/>
            <person name="Norest M."/>
            <person name="Lesage-Meessen L."/>
            <person name="Balint B."/>
            <person name="Merenyi Z."/>
            <person name="de Eugenio L."/>
            <person name="Morin E."/>
            <person name="Martinez A.T."/>
            <person name="Baldrian P."/>
            <person name="Stursova M."/>
            <person name="Martinez M.J."/>
            <person name="Novotny C."/>
            <person name="Magnuson J.K."/>
            <person name="Spatafora J.W."/>
            <person name="Maurice S."/>
            <person name="Pangilinan J."/>
            <person name="Andreopoulos W."/>
            <person name="LaButti K."/>
            <person name="Hundley H."/>
            <person name="Na H."/>
            <person name="Kuo A."/>
            <person name="Barry K."/>
            <person name="Lipzen A."/>
            <person name="Henrissat B."/>
            <person name="Riley R."/>
            <person name="Ahrendt S."/>
            <person name="Nagy L.G."/>
            <person name="Grigoriev I.V."/>
            <person name="Martin F."/>
            <person name="Rosso M.N."/>
        </authorList>
    </citation>
    <scope>NUCLEOTIDE SEQUENCE</scope>
    <source>
        <strain evidence="1">CBS 384.51</strain>
    </source>
</reference>
<evidence type="ECO:0000313" key="2">
    <source>
        <dbReference type="Proteomes" id="UP001055072"/>
    </source>
</evidence>
<sequence length="879" mass="90466">MSTVPDGSLNSSTLVNSSATLVSESNTAASITGTAAASFINGSSSAPATSVRSSSARVSVPSAVANSVSSTTAVAPTSVSAGTPSLHQNFSSHISLPSSSVALVVTSPAPRVSTSAQSSGPAPPTRLPLPPVDPASATPVASISFSTPTSNSQVLASSVDPTTHLPVPPPTTSAAQASHSLVTSRFSAEITPPLSAPPSAVDMPAQASRRVNTPQSADSAASAPESPASNSGTSLASPSLSASSPVDTPAKEPNPTSDPSPSASKSLPPFSLPADPAPSTSESSQKGSPTVKAHTDASTSSSVSPSTSTHSSDSSATPSQGVGQPPSSPSHVSPAPSTTSADSSSQPPFQVPTQSPAPQPAPTQSGNFRATSVSTVSVPPESTFSSPVFITGTDSKGNPTPSIPPVITSVGVSTEPDGVLVSVTHIIANPTGIWGINDTTPATKHGFLANGGAVAGVFVVVGIIVTAIAAVVSFIMCKRRRRRRIRLSISKPLPMPDNPFEDPRETPSPTQMRFTSSDASNRNLVGTGLGLNTHPQTRQTRNLLDDEIEEIPGPVMAHVTGTSGFAGVGAGNKSVGRPAYNMMPSYTGPFSSYANAHRLTHSSRPSNGSSSIGIAITSDEPQKQTTATNNWNSKDRVPTPPPRHLKHSSLTPSTPSIYPPSLPNIDDNTETATITDDTHNLPITPSTDEAVPLPLGVIDLNSSDPPVPPPKRRPAPPLPPRSPLRPSSKHGESTQGLTISTQLPPPEVTTPSITDKPTTTSPPEPEPEQKLEHASLPEYEPLTPPASAISSGSSFTSGSSGRDSRQSDIVMPKPIVARSPSNSGQPMMSTFEEYNRMMARKTSMTGMPLPAEGKKDNFYTRRKVVNADLARRTSVEWRR</sequence>
<comment type="caution">
    <text evidence="1">The sequence shown here is derived from an EMBL/GenBank/DDBJ whole genome shotgun (WGS) entry which is preliminary data.</text>
</comment>
<organism evidence="1 2">
    <name type="scientific">Irpex rosettiformis</name>
    <dbReference type="NCBI Taxonomy" id="378272"/>
    <lineage>
        <taxon>Eukaryota</taxon>
        <taxon>Fungi</taxon>
        <taxon>Dikarya</taxon>
        <taxon>Basidiomycota</taxon>
        <taxon>Agaricomycotina</taxon>
        <taxon>Agaricomycetes</taxon>
        <taxon>Polyporales</taxon>
        <taxon>Irpicaceae</taxon>
        <taxon>Irpex</taxon>
    </lineage>
</organism>
<keyword evidence="2" id="KW-1185">Reference proteome</keyword>